<dbReference type="InParanoid" id="A0A804JJX9"/>
<proteinExistence type="predicted"/>
<dbReference type="Proteomes" id="UP000012960">
    <property type="component" value="Unplaced"/>
</dbReference>
<evidence type="ECO:0000313" key="1">
    <source>
        <dbReference type="EnsemblPlants" id="Ma06_p24490.1"/>
    </source>
</evidence>
<organism evidence="1 2">
    <name type="scientific">Musa acuminata subsp. malaccensis</name>
    <name type="common">Wild banana</name>
    <name type="synonym">Musa malaccensis</name>
    <dbReference type="NCBI Taxonomy" id="214687"/>
    <lineage>
        <taxon>Eukaryota</taxon>
        <taxon>Viridiplantae</taxon>
        <taxon>Streptophyta</taxon>
        <taxon>Embryophyta</taxon>
        <taxon>Tracheophyta</taxon>
        <taxon>Spermatophyta</taxon>
        <taxon>Magnoliopsida</taxon>
        <taxon>Liliopsida</taxon>
        <taxon>Zingiberales</taxon>
        <taxon>Musaceae</taxon>
        <taxon>Musa</taxon>
    </lineage>
</organism>
<dbReference type="EnsemblPlants" id="Ma06_t24490.1">
    <property type="protein sequence ID" value="Ma06_p24490.1"/>
    <property type="gene ID" value="Ma06_g24490"/>
</dbReference>
<sequence length="62" mass="7428">MTRRRGRFSRVGWLRRSRPLPSFHRWGGDLQDVIIRLRTSRIRNHVTAVVFLILRLGSMKLE</sequence>
<evidence type="ECO:0000313" key="2">
    <source>
        <dbReference type="Proteomes" id="UP000012960"/>
    </source>
</evidence>
<name>A0A804JJX9_MUSAM</name>
<dbReference type="Gramene" id="Ma06_t24490.1">
    <property type="protein sequence ID" value="Ma06_p24490.1"/>
    <property type="gene ID" value="Ma06_g24490"/>
</dbReference>
<reference evidence="1" key="1">
    <citation type="submission" date="2021-05" db="UniProtKB">
        <authorList>
            <consortium name="EnsemblPlants"/>
        </authorList>
    </citation>
    <scope>IDENTIFICATION</scope>
    <source>
        <strain evidence="1">subsp. malaccensis</strain>
    </source>
</reference>
<dbReference type="AlphaFoldDB" id="A0A804JJX9"/>
<keyword evidence="2" id="KW-1185">Reference proteome</keyword>
<protein>
    <submittedName>
        <fullName evidence="1">Uncharacterized protein</fullName>
    </submittedName>
</protein>
<accession>A0A804JJX9</accession>